<feature type="coiled-coil region" evidence="4">
    <location>
        <begin position="990"/>
        <end position="1031"/>
    </location>
</feature>
<keyword evidence="3 4" id="KW-0175">Coiled coil</keyword>
<dbReference type="PANTHER" id="PTHR23239:SF367">
    <property type="entry name" value="KERATIN 15-RELATED"/>
    <property type="match status" value="1"/>
</dbReference>
<dbReference type="Proteomes" id="UP000693946">
    <property type="component" value="Linkage Group LG19"/>
</dbReference>
<dbReference type="PANTHER" id="PTHR23239">
    <property type="entry name" value="INTERMEDIATE FILAMENT"/>
    <property type="match status" value="1"/>
</dbReference>
<dbReference type="InterPro" id="IPR039008">
    <property type="entry name" value="IF_rod_dom"/>
</dbReference>
<feature type="domain" description="IF rod" evidence="6">
    <location>
        <begin position="526"/>
        <end position="837"/>
    </location>
</feature>
<reference evidence="7 8" key="1">
    <citation type="journal article" date="2021" name="Sci. Rep.">
        <title>Chromosome anchoring in Senegalese sole (Solea senegalensis) reveals sex-associated markers and genome rearrangements in flatfish.</title>
        <authorList>
            <person name="Guerrero-Cozar I."/>
            <person name="Gomez-Garrido J."/>
            <person name="Berbel C."/>
            <person name="Martinez-Blanch J.F."/>
            <person name="Alioto T."/>
            <person name="Claros M.G."/>
            <person name="Gagnaire P.A."/>
            <person name="Manchado M."/>
        </authorList>
    </citation>
    <scope>NUCLEOTIDE SEQUENCE [LARGE SCALE GENOMIC DNA]</scope>
    <source>
        <strain evidence="7">Sse05_10M</strain>
    </source>
</reference>
<keyword evidence="2" id="KW-0403">Intermediate filament</keyword>
<comment type="caution">
    <text evidence="7">The sequence shown here is derived from an EMBL/GenBank/DDBJ whole genome shotgun (WGS) entry which is preliminary data.</text>
</comment>
<dbReference type="FunFam" id="1.20.5.170:FF:000002">
    <property type="entry name" value="Type I keratin KA11"/>
    <property type="match status" value="3"/>
</dbReference>
<feature type="coiled-coil region" evidence="4">
    <location>
        <begin position="288"/>
        <end position="315"/>
    </location>
</feature>
<gene>
    <name evidence="7" type="ORF">JOB18_031726</name>
</gene>
<evidence type="ECO:0000256" key="3">
    <source>
        <dbReference type="ARBA" id="ARBA00023054"/>
    </source>
</evidence>
<evidence type="ECO:0000313" key="8">
    <source>
        <dbReference type="Proteomes" id="UP000693946"/>
    </source>
</evidence>
<keyword evidence="8" id="KW-1185">Reference proteome</keyword>
<keyword evidence="1" id="KW-0416">Keratin</keyword>
<accession>A0AAV6RIQ4</accession>
<feature type="coiled-coil region" evidence="4">
    <location>
        <begin position="182"/>
        <end position="216"/>
    </location>
</feature>
<name>A0AAV6RIQ4_SOLSE</name>
<feature type="domain" description="IF rod" evidence="6">
    <location>
        <begin position="79"/>
        <end position="390"/>
    </location>
</feature>
<proteinExistence type="predicted"/>
<dbReference type="Pfam" id="PF00038">
    <property type="entry name" value="Filament"/>
    <property type="match status" value="3"/>
</dbReference>
<feature type="region of interest" description="Disordered" evidence="5">
    <location>
        <begin position="928"/>
        <end position="951"/>
    </location>
</feature>
<feature type="coiled-coil region" evidence="4">
    <location>
        <begin position="1202"/>
        <end position="1275"/>
    </location>
</feature>
<organism evidence="7 8">
    <name type="scientific">Solea senegalensis</name>
    <name type="common">Senegalese sole</name>
    <dbReference type="NCBI Taxonomy" id="28829"/>
    <lineage>
        <taxon>Eukaryota</taxon>
        <taxon>Metazoa</taxon>
        <taxon>Chordata</taxon>
        <taxon>Craniata</taxon>
        <taxon>Vertebrata</taxon>
        <taxon>Euteleostomi</taxon>
        <taxon>Actinopterygii</taxon>
        <taxon>Neopterygii</taxon>
        <taxon>Teleostei</taxon>
        <taxon>Neoteleostei</taxon>
        <taxon>Acanthomorphata</taxon>
        <taxon>Carangaria</taxon>
        <taxon>Pleuronectiformes</taxon>
        <taxon>Pleuronectoidei</taxon>
        <taxon>Soleidae</taxon>
        <taxon>Solea</taxon>
    </lineage>
</organism>
<dbReference type="InterPro" id="IPR002957">
    <property type="entry name" value="Keratin_I"/>
</dbReference>
<evidence type="ECO:0000256" key="1">
    <source>
        <dbReference type="ARBA" id="ARBA00022744"/>
    </source>
</evidence>
<feature type="coiled-coil region" evidence="4">
    <location>
        <begin position="83"/>
        <end position="146"/>
    </location>
</feature>
<dbReference type="SMART" id="SM01391">
    <property type="entry name" value="Filament"/>
    <property type="match status" value="3"/>
</dbReference>
<evidence type="ECO:0000256" key="4">
    <source>
        <dbReference type="SAM" id="Coils"/>
    </source>
</evidence>
<feature type="coiled-coil region" evidence="4">
    <location>
        <begin position="781"/>
        <end position="829"/>
    </location>
</feature>
<dbReference type="GO" id="GO:0005882">
    <property type="term" value="C:intermediate filament"/>
    <property type="evidence" value="ECO:0007669"/>
    <property type="project" value="UniProtKB-KW"/>
</dbReference>
<evidence type="ECO:0000256" key="2">
    <source>
        <dbReference type="ARBA" id="ARBA00022754"/>
    </source>
</evidence>
<dbReference type="FunFam" id="1.20.5.500:FF:000001">
    <property type="entry name" value="Type II keratin 23"/>
    <property type="match status" value="3"/>
</dbReference>
<feature type="domain" description="IF rod" evidence="6">
    <location>
        <begin position="993"/>
        <end position="1304"/>
    </location>
</feature>
<evidence type="ECO:0000313" key="7">
    <source>
        <dbReference type="EMBL" id="KAG7505447.1"/>
    </source>
</evidence>
<sequence>MSRMRVFGGSGGGAYMNSSMSMHGGSGGSNVRISSGGSSMSMYGSGGGGGGSSGGGYGYSFGGGAGFCGTEDMDISTNEKATMQNLNDRLATYLEKVRKLEAANGELELRIRQFMESKTSPSARDYSAYYATIAELQEKIQEATRVNGAIYLSIDNAKLAADDFRVKWESELAMRQSVEADIAGLRRVLDELTLSKSDLEMQIEGLKEELIFLKRNHEEELLSSRSQMSGQVNVEVDAAPQEDLNKVLEEIRDHYEAVAAKNRKELEMWFNSKTESLNQEISASTETIQTSTSELKDLKRTLQGLEIELQSQLSMKAGLEGTLAETQNRYGMQLSGFQNQVTMMEEQLVHLKGDLERQSQDYQMLLDIKTRLEMEIAEYRRLLDGEGGGGGGGGRRTEQRIVTMVEEIVDGVVDVHLLFLIHTEKVQTFLKTLTRPVCVDIENGEQLQEQETSTSTMTSYTRSVSYSSGGNRLGSLRAPSVYGGAGGAGVRISSSNASRSYAAGAGAGGVGGFNLSDAVVDISDNKKMAMQGLNDRLASYLEKVRKLEVANADLELKIRQFLESKTKPEGHDCSAFQVVIGDLQNQILGSTRTNGGLYLSIDNAKLAADDFRVKYENELAMRQGVEADITGLRRVLDDLSLGRSDLEMQIEALREELIQLKQNHEEDLLALRSQMSGQVNVEVDAAPQQDLSVTMASIREHYESVASKNRRDLESWFQAKSEELSKEVAVSTEVLQTSRSEITEVKRTLQGLQIELQSQLSMKASLEGTLAETNSRYAGMLAGYQRQVIALEEQLANLRADLERQGQEYQMLLDTKTRLEMEIAEYRRLLDGEASALSKTRHVVVVTKEIINGCTANNAHASSVLSGTGSAQISKDMVKSQCWTWTDLGLWFIRKICCLEASSNASSTSRTKISADLLDRSATMNSFSTRSGTMRTSTMMGPSMSTSSRRLSGMSSGSVYGGAGGLGVRISKSASTFYSPTTGSSVLAVADNEKSTMQNLNNRLSSYLEQVRKLEAANADLELKIRRFLDNKAKPEVHDLSGFNVRIRELQGQICAAARGNAAEVLAIDNSQLAIDDFKIKYENELGMRQSVDADVAGLKNVLDQLMLSRSDLDMEVDGLKDELLLLKRNHNEDLLALRSQMGGQVNVEVDAAPQEDLSTLMASIREHYENVAAKNRADLEAWFHAKTSELNKDVAVRTENLHTTKSEVTELRRSLQALQIKLQSEISKKNVLEGTLAETNLRYTNMLAGYQRQVEVLEEQLAQLRSDLKNQETLYSDLLDIKTRLELEIAEYRRLLDGELQSSTNVTRKTVTIVQEVDAFGNVLSTSRN</sequence>
<evidence type="ECO:0000259" key="6">
    <source>
        <dbReference type="PROSITE" id="PS51842"/>
    </source>
</evidence>
<feature type="coiled-coil region" evidence="4">
    <location>
        <begin position="1103"/>
        <end position="1130"/>
    </location>
</feature>
<protein>
    <submittedName>
        <fullName evidence="7">Type I cytoskeletal 13</fullName>
    </submittedName>
</protein>
<feature type="coiled-coil region" evidence="4">
    <location>
        <begin position="636"/>
        <end position="674"/>
    </location>
</feature>
<evidence type="ECO:0000256" key="5">
    <source>
        <dbReference type="SAM" id="MobiDB-lite"/>
    </source>
</evidence>
<feature type="coiled-coil region" evidence="4">
    <location>
        <begin position="530"/>
        <end position="564"/>
    </location>
</feature>
<dbReference type="FunFam" id="1.20.5.1160:FF:000002">
    <property type="entry name" value="Type I keratin 10"/>
    <property type="match status" value="2"/>
</dbReference>
<dbReference type="EMBL" id="JAGKHQ010000011">
    <property type="protein sequence ID" value="KAG7505447.1"/>
    <property type="molecule type" value="Genomic_DNA"/>
</dbReference>
<dbReference type="GO" id="GO:0005198">
    <property type="term" value="F:structural molecule activity"/>
    <property type="evidence" value="ECO:0007669"/>
    <property type="project" value="InterPro"/>
</dbReference>
<dbReference type="PROSITE" id="PS51842">
    <property type="entry name" value="IF_ROD_2"/>
    <property type="match status" value="3"/>
</dbReference>